<reference evidence="3 4" key="1">
    <citation type="submission" date="2021-12" db="EMBL/GenBank/DDBJ databases">
        <title>Discovery of the Pendulisporaceae a myxobacterial family with distinct sporulation behavior and unique specialized metabolism.</title>
        <authorList>
            <person name="Garcia R."/>
            <person name="Popoff A."/>
            <person name="Bader C.D."/>
            <person name="Loehr J."/>
            <person name="Walesch S."/>
            <person name="Walt C."/>
            <person name="Boldt J."/>
            <person name="Bunk B."/>
            <person name="Haeckl F.J.F.P.J."/>
            <person name="Gunesch A.P."/>
            <person name="Birkelbach J."/>
            <person name="Nuebel U."/>
            <person name="Pietschmann T."/>
            <person name="Bach T."/>
            <person name="Mueller R."/>
        </authorList>
    </citation>
    <scope>NUCLEOTIDE SEQUENCE [LARGE SCALE GENOMIC DNA]</scope>
    <source>
        <strain evidence="3 4">MSr11954</strain>
    </source>
</reference>
<keyword evidence="2" id="KW-0732">Signal</keyword>
<gene>
    <name evidence="3" type="ORF">LZC94_00025</name>
</gene>
<accession>A0ABZ2LXL2</accession>
<dbReference type="Proteomes" id="UP001370348">
    <property type="component" value="Chromosome"/>
</dbReference>
<evidence type="ECO:0000313" key="3">
    <source>
        <dbReference type="EMBL" id="WXB15664.1"/>
    </source>
</evidence>
<dbReference type="RefSeq" id="WP_394825299.1">
    <property type="nucleotide sequence ID" value="NZ_CP089984.1"/>
</dbReference>
<feature type="signal peptide" evidence="2">
    <location>
        <begin position="1"/>
        <end position="30"/>
    </location>
</feature>
<dbReference type="EMBL" id="CP089984">
    <property type="protein sequence ID" value="WXB15664.1"/>
    <property type="molecule type" value="Genomic_DNA"/>
</dbReference>
<evidence type="ECO:0000256" key="2">
    <source>
        <dbReference type="SAM" id="SignalP"/>
    </source>
</evidence>
<feature type="compositionally biased region" description="Basic and acidic residues" evidence="1">
    <location>
        <begin position="107"/>
        <end position="150"/>
    </location>
</feature>
<evidence type="ECO:0000313" key="4">
    <source>
        <dbReference type="Proteomes" id="UP001370348"/>
    </source>
</evidence>
<organism evidence="3 4">
    <name type="scientific">Pendulispora albinea</name>
    <dbReference type="NCBI Taxonomy" id="2741071"/>
    <lineage>
        <taxon>Bacteria</taxon>
        <taxon>Pseudomonadati</taxon>
        <taxon>Myxococcota</taxon>
        <taxon>Myxococcia</taxon>
        <taxon>Myxococcales</taxon>
        <taxon>Sorangiineae</taxon>
        <taxon>Pendulisporaceae</taxon>
        <taxon>Pendulispora</taxon>
    </lineage>
</organism>
<evidence type="ECO:0000256" key="1">
    <source>
        <dbReference type="SAM" id="MobiDB-lite"/>
    </source>
</evidence>
<keyword evidence="4" id="KW-1185">Reference proteome</keyword>
<dbReference type="PROSITE" id="PS51257">
    <property type="entry name" value="PROKAR_LIPOPROTEIN"/>
    <property type="match status" value="1"/>
</dbReference>
<name>A0ABZ2LXL2_9BACT</name>
<feature type="chain" id="PRO_5046291543" evidence="2">
    <location>
        <begin position="31"/>
        <end position="150"/>
    </location>
</feature>
<proteinExistence type="predicted"/>
<protein>
    <submittedName>
        <fullName evidence="3">Uncharacterized protein</fullName>
    </submittedName>
</protein>
<sequence length="150" mass="15986">MTAGQRRNLALAVLAGACAAVLGMSADAQARRQARARDRGAIEAVAKRLPSSDLALSSGARWHRYPSQEEPGAAFADGPAFSDMDPAGGLMAPPIEAWSAELRPTPKRAEEPDDTGDHPDAEEHDDTGDHPDAEQRDDTGDHPDAEERPR</sequence>
<feature type="region of interest" description="Disordered" evidence="1">
    <location>
        <begin position="64"/>
        <end position="150"/>
    </location>
</feature>